<dbReference type="Pfam" id="PF00106">
    <property type="entry name" value="adh_short"/>
    <property type="match status" value="1"/>
</dbReference>
<gene>
    <name evidence="4" type="ORF">BKA03_001104</name>
</gene>
<comment type="caution">
    <text evidence="4">The sequence shown here is derived from an EMBL/GenBank/DDBJ whole genome shotgun (WGS) entry which is preliminary data.</text>
</comment>
<dbReference type="PANTHER" id="PTHR43086:SF3">
    <property type="entry name" value="NADP-DEPENDENT 3-HYDROXY ACID DEHYDROGENASE YDFG"/>
    <property type="match status" value="1"/>
</dbReference>
<dbReference type="AlphaFoldDB" id="A0A7Y9ZA21"/>
<dbReference type="CDD" id="cd05233">
    <property type="entry name" value="SDR_c"/>
    <property type="match status" value="1"/>
</dbReference>
<proteinExistence type="inferred from homology"/>
<dbReference type="PANTHER" id="PTHR43086">
    <property type="entry name" value="VERY-LONG-CHAIN 3-OXOOACYL-COA REDUCTASE"/>
    <property type="match status" value="1"/>
</dbReference>
<dbReference type="InterPro" id="IPR036291">
    <property type="entry name" value="NAD(P)-bd_dom_sf"/>
</dbReference>
<reference evidence="4 5" key="1">
    <citation type="submission" date="2020-07" db="EMBL/GenBank/DDBJ databases">
        <title>Sequencing the genomes of 1000 actinobacteria strains.</title>
        <authorList>
            <person name="Klenk H.-P."/>
        </authorList>
    </citation>
    <scope>NUCLEOTIDE SEQUENCE [LARGE SCALE GENOMIC DNA]</scope>
    <source>
        <strain evidence="4 5">DSM 19970</strain>
    </source>
</reference>
<dbReference type="SUPFAM" id="SSF51735">
    <property type="entry name" value="NAD(P)-binding Rossmann-fold domains"/>
    <property type="match status" value="1"/>
</dbReference>
<comment type="similarity">
    <text evidence="1 3">Belongs to the short-chain dehydrogenases/reductases (SDR) family.</text>
</comment>
<protein>
    <recommendedName>
        <fullName evidence="6">Short-chain dehydrogenase</fullName>
    </recommendedName>
</protein>
<dbReference type="EMBL" id="JACBZO010000001">
    <property type="protein sequence ID" value="NYI40985.1"/>
    <property type="molecule type" value="Genomic_DNA"/>
</dbReference>
<dbReference type="RefSeq" id="WP_062075945.1">
    <property type="nucleotide sequence ID" value="NZ_BBRC01000014.1"/>
</dbReference>
<organism evidence="4 5">
    <name type="scientific">Demequina lutea</name>
    <dbReference type="NCBI Taxonomy" id="431489"/>
    <lineage>
        <taxon>Bacteria</taxon>
        <taxon>Bacillati</taxon>
        <taxon>Actinomycetota</taxon>
        <taxon>Actinomycetes</taxon>
        <taxon>Micrococcales</taxon>
        <taxon>Demequinaceae</taxon>
        <taxon>Demequina</taxon>
    </lineage>
</organism>
<dbReference type="Proteomes" id="UP000547973">
    <property type="component" value="Unassembled WGS sequence"/>
</dbReference>
<evidence type="ECO:0000256" key="1">
    <source>
        <dbReference type="ARBA" id="ARBA00006484"/>
    </source>
</evidence>
<evidence type="ECO:0000313" key="5">
    <source>
        <dbReference type="Proteomes" id="UP000547973"/>
    </source>
</evidence>
<dbReference type="PRINTS" id="PR00081">
    <property type="entry name" value="GDHRDH"/>
</dbReference>
<dbReference type="InterPro" id="IPR002347">
    <property type="entry name" value="SDR_fam"/>
</dbReference>
<evidence type="ECO:0000313" key="4">
    <source>
        <dbReference type="EMBL" id="NYI40985.1"/>
    </source>
</evidence>
<name>A0A7Y9ZA21_9MICO</name>
<evidence type="ECO:0008006" key="6">
    <source>
        <dbReference type="Google" id="ProtNLM"/>
    </source>
</evidence>
<dbReference type="OrthoDB" id="9797538at2"/>
<evidence type="ECO:0000256" key="2">
    <source>
        <dbReference type="ARBA" id="ARBA00023002"/>
    </source>
</evidence>
<sequence length="263" mass="27429">MNRIALVTGASSGIGEAFARLLAACSHDLILTARRGDRLTALAAELEHAYGVAVDVVVADLGTAGGRDVVAGVVESQPIDLLVNNAGFGVYAPVAETDPAVLDAMIQLNVLAVMHLTRAALPGMLERRSGSVINVASGLAFDPTATRATYSGTKAFVVNFTRAIDEEVREQGIRVQVLIPGLIRTEFHDTSGTEIGAIPAGWLMDPTDLAAASLTGLERGEVVCVPALPDAGKVAAALDLQAALTRELVRFGASANRYRETTN</sequence>
<evidence type="ECO:0000256" key="3">
    <source>
        <dbReference type="RuleBase" id="RU000363"/>
    </source>
</evidence>
<keyword evidence="2" id="KW-0560">Oxidoreductase</keyword>
<dbReference type="Gene3D" id="3.40.50.720">
    <property type="entry name" value="NAD(P)-binding Rossmann-like Domain"/>
    <property type="match status" value="1"/>
</dbReference>
<dbReference type="GO" id="GO:0016491">
    <property type="term" value="F:oxidoreductase activity"/>
    <property type="evidence" value="ECO:0007669"/>
    <property type="project" value="UniProtKB-KW"/>
</dbReference>
<dbReference type="PIRSF" id="PIRSF000126">
    <property type="entry name" value="11-beta-HSD1"/>
    <property type="match status" value="1"/>
</dbReference>
<accession>A0A7Y9ZA21</accession>
<keyword evidence="5" id="KW-1185">Reference proteome</keyword>
<dbReference type="PRINTS" id="PR00080">
    <property type="entry name" value="SDRFAMILY"/>
</dbReference>